<dbReference type="PANTHER" id="PTHR33877">
    <property type="entry name" value="SLL1193 PROTEIN"/>
    <property type="match status" value="1"/>
</dbReference>
<reference evidence="3" key="2">
    <citation type="submission" date="2019-01" db="EMBL/GenBank/DDBJ databases">
        <title>Genome sequence of Desulfonema ishimotonii strain Tokyo 01.</title>
        <authorList>
            <person name="Fukui M."/>
        </authorList>
    </citation>
    <scope>NUCLEOTIDE SEQUENCE [LARGE SCALE GENOMIC DNA]</scope>
    <source>
        <strain evidence="3">Tokyo 01</strain>
    </source>
</reference>
<dbReference type="CDD" id="cd00085">
    <property type="entry name" value="HNHc"/>
    <property type="match status" value="1"/>
</dbReference>
<dbReference type="Gene3D" id="1.10.30.50">
    <property type="match status" value="1"/>
</dbReference>
<keyword evidence="3" id="KW-1185">Reference proteome</keyword>
<name>A0A401G1A3_9BACT</name>
<evidence type="ECO:0000313" key="2">
    <source>
        <dbReference type="EMBL" id="GBC62994.1"/>
    </source>
</evidence>
<keyword evidence="2" id="KW-0255">Endonuclease</keyword>
<protein>
    <submittedName>
        <fullName evidence="2">HNH endonuclease</fullName>
    </submittedName>
</protein>
<dbReference type="SMART" id="SM00507">
    <property type="entry name" value="HNHc"/>
    <property type="match status" value="1"/>
</dbReference>
<dbReference type="AlphaFoldDB" id="A0A401G1A3"/>
<dbReference type="EMBL" id="BEXT01000001">
    <property type="protein sequence ID" value="GBC62994.1"/>
    <property type="molecule type" value="Genomic_DNA"/>
</dbReference>
<dbReference type="Pfam" id="PF14279">
    <property type="entry name" value="HNH_5"/>
    <property type="match status" value="1"/>
</dbReference>
<dbReference type="InterPro" id="IPR029471">
    <property type="entry name" value="HNH_5"/>
</dbReference>
<dbReference type="InterPro" id="IPR052892">
    <property type="entry name" value="NA-targeting_endonuclease"/>
</dbReference>
<evidence type="ECO:0000313" key="3">
    <source>
        <dbReference type="Proteomes" id="UP000288096"/>
    </source>
</evidence>
<sequence length="103" mass="12177">MEPFAYNLEESDIRRERHKARELRMSQWWKRQCAKGKCYYCGKSTQARALTMDHIVPISRGGKTTKGNVVPACKDCNNKKKQLLPMEWEEYLNRIRQDTEPSL</sequence>
<proteinExistence type="predicted"/>
<dbReference type="Proteomes" id="UP000288096">
    <property type="component" value="Unassembled WGS sequence"/>
</dbReference>
<evidence type="ECO:0000259" key="1">
    <source>
        <dbReference type="SMART" id="SM00507"/>
    </source>
</evidence>
<feature type="domain" description="HNH nuclease" evidence="1">
    <location>
        <begin position="27"/>
        <end position="78"/>
    </location>
</feature>
<dbReference type="GO" id="GO:0004519">
    <property type="term" value="F:endonuclease activity"/>
    <property type="evidence" value="ECO:0007669"/>
    <property type="project" value="UniProtKB-KW"/>
</dbReference>
<dbReference type="RefSeq" id="WP_124330116.1">
    <property type="nucleotide sequence ID" value="NZ_BEXT01000001.1"/>
</dbReference>
<comment type="caution">
    <text evidence="2">The sequence shown here is derived from an EMBL/GenBank/DDBJ whole genome shotgun (WGS) entry which is preliminary data.</text>
</comment>
<accession>A0A401G1A3</accession>
<gene>
    <name evidence="2" type="ORF">DENIS_3983</name>
</gene>
<keyword evidence="2" id="KW-0540">Nuclease</keyword>
<dbReference type="OrthoDB" id="9802901at2"/>
<dbReference type="InterPro" id="IPR003615">
    <property type="entry name" value="HNH_nuc"/>
</dbReference>
<organism evidence="2 3">
    <name type="scientific">Desulfonema ishimotonii</name>
    <dbReference type="NCBI Taxonomy" id="45657"/>
    <lineage>
        <taxon>Bacteria</taxon>
        <taxon>Pseudomonadati</taxon>
        <taxon>Thermodesulfobacteriota</taxon>
        <taxon>Desulfobacteria</taxon>
        <taxon>Desulfobacterales</taxon>
        <taxon>Desulfococcaceae</taxon>
        <taxon>Desulfonema</taxon>
    </lineage>
</organism>
<keyword evidence="2" id="KW-0378">Hydrolase</keyword>
<dbReference type="PANTHER" id="PTHR33877:SF1">
    <property type="entry name" value="TYPE IV METHYL-DIRECTED RESTRICTION ENZYME ECOKMCRA"/>
    <property type="match status" value="1"/>
</dbReference>
<reference evidence="3" key="1">
    <citation type="submission" date="2017-11" db="EMBL/GenBank/DDBJ databases">
        <authorList>
            <person name="Watanabe M."/>
            <person name="Kojima H."/>
        </authorList>
    </citation>
    <scope>NUCLEOTIDE SEQUENCE [LARGE SCALE GENOMIC DNA]</scope>
    <source>
        <strain evidence="3">Tokyo 01</strain>
    </source>
</reference>